<accession>A0ABY4JSG9</accession>
<organism evidence="2 3">
    <name type="scientific">Gottfriedia acidiceleris</name>
    <dbReference type="NCBI Taxonomy" id="371036"/>
    <lineage>
        <taxon>Bacteria</taxon>
        <taxon>Bacillati</taxon>
        <taxon>Bacillota</taxon>
        <taxon>Bacilli</taxon>
        <taxon>Bacillales</taxon>
        <taxon>Bacillaceae</taxon>
        <taxon>Gottfriedia</taxon>
    </lineage>
</organism>
<gene>
    <name evidence="2" type="ORF">MY490_10835</name>
</gene>
<protein>
    <submittedName>
        <fullName evidence="2">Cytochrome c oxidase subunit 2A</fullName>
    </submittedName>
</protein>
<evidence type="ECO:0000313" key="3">
    <source>
        <dbReference type="Proteomes" id="UP000830639"/>
    </source>
</evidence>
<keyword evidence="3" id="KW-1185">Reference proteome</keyword>
<name>A0ABY4JSG9_9BACI</name>
<sequence length="45" mass="5392">MSSKKTERADREQDHNLNGTFISVLVLGVFIIILWFSFYVFYLHR</sequence>
<keyword evidence="1" id="KW-1133">Transmembrane helix</keyword>
<evidence type="ECO:0000256" key="1">
    <source>
        <dbReference type="SAM" id="Phobius"/>
    </source>
</evidence>
<dbReference type="EMBL" id="CP096034">
    <property type="protein sequence ID" value="UPM56289.1"/>
    <property type="molecule type" value="Genomic_DNA"/>
</dbReference>
<evidence type="ECO:0000313" key="2">
    <source>
        <dbReference type="EMBL" id="UPM56289.1"/>
    </source>
</evidence>
<keyword evidence="1" id="KW-0472">Membrane</keyword>
<feature type="transmembrane region" description="Helical" evidence="1">
    <location>
        <begin position="21"/>
        <end position="42"/>
    </location>
</feature>
<keyword evidence="1" id="KW-0812">Transmembrane</keyword>
<reference evidence="2 3" key="1">
    <citation type="submission" date="2022-04" db="EMBL/GenBank/DDBJ databases">
        <title>Mechanism of arsenic methylation and mitigation arsenic toxicity by Bacillus sp. LH14 from an Arsenic-Contaminated Paddy Soil.</title>
        <authorList>
            <person name="Wang D."/>
        </authorList>
    </citation>
    <scope>NUCLEOTIDE SEQUENCE [LARGE SCALE GENOMIC DNA]</scope>
    <source>
        <strain evidence="2 3">LH14</strain>
    </source>
</reference>
<dbReference type="RefSeq" id="WP_248269195.1">
    <property type="nucleotide sequence ID" value="NZ_CP096034.1"/>
</dbReference>
<proteinExistence type="predicted"/>
<dbReference type="Proteomes" id="UP000830639">
    <property type="component" value="Chromosome"/>
</dbReference>